<dbReference type="PANTHER" id="PTHR43809:SF1">
    <property type="entry name" value="NITRITE REDUCTASE (NADH) LARGE SUBUNIT"/>
    <property type="match status" value="1"/>
</dbReference>
<proteinExistence type="inferred from homology"/>
<keyword evidence="7" id="KW-0479">Metal-binding</keyword>
<comment type="pathway">
    <text evidence="3">Nitrogen metabolism; nitrate reduction (assimilation).</text>
</comment>
<feature type="transmembrane region" description="Helical" evidence="12">
    <location>
        <begin position="659"/>
        <end position="680"/>
    </location>
</feature>
<dbReference type="Proteomes" id="UP001596425">
    <property type="component" value="Unassembled WGS sequence"/>
</dbReference>
<dbReference type="SUPFAM" id="SSF51905">
    <property type="entry name" value="FAD/NAD(P)-binding domain"/>
    <property type="match status" value="1"/>
</dbReference>
<dbReference type="EMBL" id="JBHSVR010000001">
    <property type="protein sequence ID" value="MFC6632476.1"/>
    <property type="molecule type" value="Genomic_DNA"/>
</dbReference>
<evidence type="ECO:0000259" key="13">
    <source>
        <dbReference type="Pfam" id="PF04324"/>
    </source>
</evidence>
<feature type="domain" description="BFD-like [2Fe-2S]-binding" evidence="13">
    <location>
        <begin position="451"/>
        <end position="499"/>
    </location>
</feature>
<evidence type="ECO:0000313" key="15">
    <source>
        <dbReference type="EMBL" id="MFC6632476.1"/>
    </source>
</evidence>
<comment type="cofactor">
    <cofactor evidence="1">
        <name>siroheme</name>
        <dbReference type="ChEBI" id="CHEBI:60052"/>
    </cofactor>
</comment>
<dbReference type="InterPro" id="IPR007419">
    <property type="entry name" value="BFD-like_2Fe2S-bd_dom"/>
</dbReference>
<comment type="similarity">
    <text evidence="4">Belongs to the nitrite and sulfite reductase 4Fe-4S domain family.</text>
</comment>
<evidence type="ECO:0000256" key="1">
    <source>
        <dbReference type="ARBA" id="ARBA00001929"/>
    </source>
</evidence>
<accession>A0ABW1YI81</accession>
<feature type="transmembrane region" description="Helical" evidence="12">
    <location>
        <begin position="591"/>
        <end position="610"/>
    </location>
</feature>
<dbReference type="Gene3D" id="1.10.10.1100">
    <property type="entry name" value="BFD-like [2Fe-2S]-binding domain"/>
    <property type="match status" value="1"/>
</dbReference>
<dbReference type="Gene3D" id="3.30.390.30">
    <property type="match status" value="1"/>
</dbReference>
<dbReference type="PRINTS" id="PR00411">
    <property type="entry name" value="PNDRDTASEI"/>
</dbReference>
<dbReference type="PRINTS" id="PR00368">
    <property type="entry name" value="FADPNR"/>
</dbReference>
<dbReference type="Gene3D" id="3.50.50.60">
    <property type="entry name" value="FAD/NAD(P)-binding domain"/>
    <property type="match status" value="2"/>
</dbReference>
<dbReference type="InterPro" id="IPR036188">
    <property type="entry name" value="FAD/NAD-bd_sf"/>
</dbReference>
<dbReference type="RefSeq" id="WP_193194694.1">
    <property type="nucleotide sequence ID" value="NZ_JACZFR010000065.1"/>
</dbReference>
<keyword evidence="12" id="KW-1133">Transmembrane helix</keyword>
<dbReference type="Pfam" id="PF04324">
    <property type="entry name" value="Fer2_BFD"/>
    <property type="match status" value="1"/>
</dbReference>
<gene>
    <name evidence="15" type="ORF">ACFQBM_04245</name>
</gene>
<evidence type="ECO:0000259" key="14">
    <source>
        <dbReference type="Pfam" id="PF07992"/>
    </source>
</evidence>
<evidence type="ECO:0000256" key="4">
    <source>
        <dbReference type="ARBA" id="ARBA00010429"/>
    </source>
</evidence>
<evidence type="ECO:0000256" key="9">
    <source>
        <dbReference type="ARBA" id="ARBA00023002"/>
    </source>
</evidence>
<dbReference type="InterPro" id="IPR052034">
    <property type="entry name" value="NasD-like"/>
</dbReference>
<evidence type="ECO:0000256" key="8">
    <source>
        <dbReference type="ARBA" id="ARBA00022827"/>
    </source>
</evidence>
<evidence type="ECO:0000256" key="7">
    <source>
        <dbReference type="ARBA" id="ARBA00022723"/>
    </source>
</evidence>
<keyword evidence="16" id="KW-1185">Reference proteome</keyword>
<keyword evidence="9" id="KW-0560">Oxidoreductase</keyword>
<dbReference type="Pfam" id="PF07992">
    <property type="entry name" value="Pyr_redox_2"/>
    <property type="match status" value="1"/>
</dbReference>
<evidence type="ECO:0000256" key="6">
    <source>
        <dbReference type="ARBA" id="ARBA00022630"/>
    </source>
</evidence>
<name>A0ABW1YI81_9GAMM</name>
<protein>
    <submittedName>
        <fullName evidence="15">FAD-dependent oxidoreductase</fullName>
    </submittedName>
</protein>
<keyword evidence="6" id="KW-0285">Flavoprotein</keyword>
<keyword evidence="10" id="KW-0408">Iron</keyword>
<keyword evidence="11" id="KW-0411">Iron-sulfur</keyword>
<evidence type="ECO:0000256" key="5">
    <source>
        <dbReference type="ARBA" id="ARBA00022617"/>
    </source>
</evidence>
<evidence type="ECO:0000256" key="2">
    <source>
        <dbReference type="ARBA" id="ARBA00001966"/>
    </source>
</evidence>
<dbReference type="InterPro" id="IPR016156">
    <property type="entry name" value="FAD/NAD-linked_Rdtase_dimer_sf"/>
</dbReference>
<evidence type="ECO:0000256" key="10">
    <source>
        <dbReference type="ARBA" id="ARBA00023004"/>
    </source>
</evidence>
<keyword evidence="8" id="KW-0274">FAD</keyword>
<dbReference type="PANTHER" id="PTHR43809">
    <property type="entry name" value="NITRITE REDUCTASE (NADH) LARGE SUBUNIT"/>
    <property type="match status" value="1"/>
</dbReference>
<reference evidence="16" key="1">
    <citation type="journal article" date="2019" name="Int. J. Syst. Evol. Microbiol.">
        <title>The Global Catalogue of Microorganisms (GCM) 10K type strain sequencing project: providing services to taxonomists for standard genome sequencing and annotation.</title>
        <authorList>
            <consortium name="The Broad Institute Genomics Platform"/>
            <consortium name="The Broad Institute Genome Sequencing Center for Infectious Disease"/>
            <person name="Wu L."/>
            <person name="Ma J."/>
        </authorList>
    </citation>
    <scope>NUCLEOTIDE SEQUENCE [LARGE SCALE GENOMIC DNA]</scope>
    <source>
        <strain evidence="16">CGMCC 1.13718</strain>
    </source>
</reference>
<evidence type="ECO:0000256" key="3">
    <source>
        <dbReference type="ARBA" id="ARBA00005096"/>
    </source>
</evidence>
<comment type="cofactor">
    <cofactor evidence="2">
        <name>[4Fe-4S] cluster</name>
        <dbReference type="ChEBI" id="CHEBI:49883"/>
    </cofactor>
</comment>
<comment type="caution">
    <text evidence="15">The sequence shown here is derived from an EMBL/GenBank/DDBJ whole genome shotgun (WGS) entry which is preliminary data.</text>
</comment>
<feature type="transmembrane region" description="Helical" evidence="12">
    <location>
        <begin position="513"/>
        <end position="533"/>
    </location>
</feature>
<dbReference type="InterPro" id="IPR041854">
    <property type="entry name" value="BFD-like_2Fe2S-bd_dom_sf"/>
</dbReference>
<evidence type="ECO:0000256" key="12">
    <source>
        <dbReference type="SAM" id="Phobius"/>
    </source>
</evidence>
<keyword evidence="5" id="KW-0349">Heme</keyword>
<organism evidence="15 16">
    <name type="scientific">Microbulbifer taiwanensis</name>
    <dbReference type="NCBI Taxonomy" id="986746"/>
    <lineage>
        <taxon>Bacteria</taxon>
        <taxon>Pseudomonadati</taxon>
        <taxon>Pseudomonadota</taxon>
        <taxon>Gammaproteobacteria</taxon>
        <taxon>Cellvibrionales</taxon>
        <taxon>Microbulbiferaceae</taxon>
        <taxon>Microbulbifer</taxon>
    </lineage>
</organism>
<feature type="transmembrane region" description="Helical" evidence="12">
    <location>
        <begin position="553"/>
        <end position="570"/>
    </location>
</feature>
<keyword evidence="12" id="KW-0472">Membrane</keyword>
<evidence type="ECO:0000256" key="11">
    <source>
        <dbReference type="ARBA" id="ARBA00023014"/>
    </source>
</evidence>
<feature type="domain" description="FAD/NAD(P)-binding" evidence="14">
    <location>
        <begin position="26"/>
        <end position="306"/>
    </location>
</feature>
<keyword evidence="12" id="KW-0812">Transmembrane</keyword>
<feature type="transmembrane region" description="Helical" evidence="12">
    <location>
        <begin position="616"/>
        <end position="638"/>
    </location>
</feature>
<dbReference type="InterPro" id="IPR023753">
    <property type="entry name" value="FAD/NAD-binding_dom"/>
</dbReference>
<sequence>MAELEDSLAPTPVHSGASETDYPIFVVVGTGPVGVRCAQKLLELNQDAQVVIFGAEAESPYNRVKLSQYLSEQLSLSDIDNPIIGERNGRLAEFIDRPILAIDRANKTVTDATGKIQPYSKLVLATGSNPTIPRIPGVELENVHPFRSLRNTENLIRLREQNRHICVVGAGALGLEAAAALKTQKNRVTLQSRTRLLSGMLNEEAEDYLKSALGALGIELKIGDALTAIKGDDSVRQLQFASGETLETDAVVLCTGIHPETDLARQCGLKTDRGIVVSEWLQTSDPDIYAVGECAEFAQKVYQFVRPGYEQVESCSKHICREGNPDLSAEPYRGSLTDIQLKIAHIPCALIGELDRGKNSSGYADTSATDGSRLFTYRNRFKGLYRQLLVKDNYIVGAVHIGSWDEASDLRKAVARSESIAPQALQQFERDGYLWQKKVALSIKEQPDSYLVCQCNDVSKGELCAAISQGKRKLMDLQQATNAGSVCGSCRPLIAELLDVPAPNLVMRHARGILVTSIVSLILIALATFMPPAPISESVQTHWYWQKLWYDNFWKQVSGYSLLGFCLLTASLSLRKRWRKLTIGHVDHWRYVHSVIGCAALVVLVVHTGFRLGENLNLALMLVFLAATTTGALVGVFMARNHHWTDLKLREHRKWWSRVHYALLWTLPALLGYHILAVYYF</sequence>
<evidence type="ECO:0000313" key="16">
    <source>
        <dbReference type="Proteomes" id="UP001596425"/>
    </source>
</evidence>